<dbReference type="STRING" id="7232.A0A484BAC0"/>
<evidence type="ECO:0000313" key="12">
    <source>
        <dbReference type="Proteomes" id="UP000295192"/>
    </source>
</evidence>
<dbReference type="InterPro" id="IPR002425">
    <property type="entry name" value="ADH_Drosophila-type"/>
</dbReference>
<evidence type="ECO:0000256" key="7">
    <source>
        <dbReference type="ARBA" id="ARBA00049243"/>
    </source>
</evidence>
<comment type="similarity">
    <text evidence="1 8">Belongs to the short-chain dehydrogenases/reductases (SDR) family.</text>
</comment>
<dbReference type="Pfam" id="PF00106">
    <property type="entry name" value="adh_short"/>
    <property type="match status" value="1"/>
</dbReference>
<comment type="caution">
    <text evidence="11">The sequence shown here is derived from an EMBL/GenBank/DDBJ whole genome shotgun (WGS) entry which is preliminary data.</text>
</comment>
<evidence type="ECO:0000256" key="8">
    <source>
        <dbReference type="RuleBase" id="RU000363"/>
    </source>
</evidence>
<accession>A0A484BAC0</accession>
<dbReference type="Proteomes" id="UP000295192">
    <property type="component" value="Unassembled WGS sequence"/>
</dbReference>
<evidence type="ECO:0000313" key="11">
    <source>
        <dbReference type="EMBL" id="TDG45827.1"/>
    </source>
</evidence>
<comment type="subunit">
    <text evidence="2 9">Homodimer.</text>
</comment>
<feature type="region of interest" description="Disordered" evidence="10">
    <location>
        <begin position="35"/>
        <end position="61"/>
    </location>
</feature>
<dbReference type="OrthoDB" id="417891at2759"/>
<evidence type="ECO:0000256" key="10">
    <source>
        <dbReference type="SAM" id="MobiDB-lite"/>
    </source>
</evidence>
<evidence type="ECO:0000256" key="5">
    <source>
        <dbReference type="ARBA" id="ARBA00023027"/>
    </source>
</evidence>
<dbReference type="SUPFAM" id="SSF51735">
    <property type="entry name" value="NAD(P)-binding Rossmann-fold domains"/>
    <property type="match status" value="1"/>
</dbReference>
<evidence type="ECO:0000256" key="9">
    <source>
        <dbReference type="RuleBase" id="RU000364"/>
    </source>
</evidence>
<keyword evidence="5 9" id="KW-0520">NAD</keyword>
<gene>
    <name evidence="11" type="ORF">AWZ03_007782</name>
</gene>
<evidence type="ECO:0000256" key="3">
    <source>
        <dbReference type="ARBA" id="ARBA00013190"/>
    </source>
</evidence>
<dbReference type="OMA" id="NRNGVIW"/>
<dbReference type="EC" id="1.1.1.1" evidence="3 9"/>
<evidence type="ECO:0000256" key="6">
    <source>
        <dbReference type="ARBA" id="ARBA00049164"/>
    </source>
</evidence>
<dbReference type="PRINTS" id="PR01168">
    <property type="entry name" value="ALCDHDRGNASE"/>
</dbReference>
<dbReference type="AlphaFoldDB" id="A0A484BAC0"/>
<proteinExistence type="inferred from homology"/>
<evidence type="ECO:0000256" key="4">
    <source>
        <dbReference type="ARBA" id="ARBA00023002"/>
    </source>
</evidence>
<dbReference type="PRINTS" id="PR01167">
    <property type="entry name" value="INSADHFAMILY"/>
</dbReference>
<comment type="catalytic activity">
    <reaction evidence="7 9">
        <text>a primary alcohol + NAD(+) = an aldehyde + NADH + H(+)</text>
        <dbReference type="Rhea" id="RHEA:10736"/>
        <dbReference type="ChEBI" id="CHEBI:15378"/>
        <dbReference type="ChEBI" id="CHEBI:15734"/>
        <dbReference type="ChEBI" id="CHEBI:17478"/>
        <dbReference type="ChEBI" id="CHEBI:57540"/>
        <dbReference type="ChEBI" id="CHEBI:57945"/>
        <dbReference type="EC" id="1.1.1.1"/>
    </reaction>
</comment>
<feature type="compositionally biased region" description="Polar residues" evidence="10">
    <location>
        <begin position="35"/>
        <end position="53"/>
    </location>
</feature>
<dbReference type="GO" id="GO:0004022">
    <property type="term" value="F:alcohol dehydrogenase (NAD+) activity"/>
    <property type="evidence" value="ECO:0007669"/>
    <property type="project" value="UniProtKB-EC"/>
</dbReference>
<reference evidence="11 12" key="1">
    <citation type="journal article" date="2019" name="J. Hered.">
        <title>An Improved Genome Assembly for Drosophila navojoa, the Basal Species in the mojavensis Cluster.</title>
        <authorList>
            <person name="Vanderlinde T."/>
            <person name="Dupim E.G."/>
            <person name="Nazario-Yepiz N.O."/>
            <person name="Carvalho A.B."/>
        </authorList>
    </citation>
    <scope>NUCLEOTIDE SEQUENCE [LARGE SCALE GENOMIC DNA]</scope>
    <source>
        <strain evidence="11">Navoj_Jal97</strain>
        <tissue evidence="11">Whole organism</tissue>
    </source>
</reference>
<dbReference type="PROSITE" id="PS00061">
    <property type="entry name" value="ADH_SHORT"/>
    <property type="match status" value="1"/>
</dbReference>
<dbReference type="PANTHER" id="PTHR44229:SF8">
    <property type="entry name" value="ALCOHOL DEHYDROGENASE-RELATED"/>
    <property type="match status" value="1"/>
</dbReference>
<dbReference type="PANTHER" id="PTHR44229">
    <property type="entry name" value="15-HYDROXYPROSTAGLANDIN DEHYDROGENASE [NAD(+)]"/>
    <property type="match status" value="1"/>
</dbReference>
<dbReference type="InterPro" id="IPR036291">
    <property type="entry name" value="NAD(P)-bd_dom_sf"/>
</dbReference>
<comment type="catalytic activity">
    <reaction evidence="6 9">
        <text>a secondary alcohol + NAD(+) = a ketone + NADH + H(+)</text>
        <dbReference type="Rhea" id="RHEA:10740"/>
        <dbReference type="ChEBI" id="CHEBI:15378"/>
        <dbReference type="ChEBI" id="CHEBI:17087"/>
        <dbReference type="ChEBI" id="CHEBI:35681"/>
        <dbReference type="ChEBI" id="CHEBI:57540"/>
        <dbReference type="ChEBI" id="CHEBI:57945"/>
        <dbReference type="EC" id="1.1.1.1"/>
    </reaction>
</comment>
<sequence>MNILPAVLQNGISSTARHICKLPRERNAFSHIQRNPTDQKLSSRTYSRWNQPNDPDDCDKRATNHVRAKYKHLIKVLKEDAEKREMLKIKKGKERSEKAKEGKKSSLLLRKLRGKGTKQVKQGRIADRNIIFVAGLGSIGMGASREILKKGPKNLLIFGRSTKPKAMEELRRINKKSNIKFYKYDVTLPLKASKELLYKVFEEYKKIDLLINGAGLLDEHKIAETVDVNFKGTVNTTTAIMDFWDKRRGGPGGVIANLCSASAFNPIYQLPVYSASKAAVLSFTISLAKLAPLTGVTAFSFNPGITQNPLRNKCNSWLNVEPCVGKLLLIHPTQTTKQTGKSLVEVLEANRNGVIWKVDQGRLEAVKWLGQRYWDSGI</sequence>
<dbReference type="GO" id="GO:0005737">
    <property type="term" value="C:cytoplasm"/>
    <property type="evidence" value="ECO:0007669"/>
    <property type="project" value="TreeGrafter"/>
</dbReference>
<dbReference type="EMBL" id="LSRL02000070">
    <property type="protein sequence ID" value="TDG45827.1"/>
    <property type="molecule type" value="Genomic_DNA"/>
</dbReference>
<feature type="region of interest" description="Disordered" evidence="10">
    <location>
        <begin position="89"/>
        <end position="120"/>
    </location>
</feature>
<keyword evidence="12" id="KW-1185">Reference proteome</keyword>
<organism evidence="11 12">
    <name type="scientific">Drosophila navojoa</name>
    <name type="common">Fruit fly</name>
    <dbReference type="NCBI Taxonomy" id="7232"/>
    <lineage>
        <taxon>Eukaryota</taxon>
        <taxon>Metazoa</taxon>
        <taxon>Ecdysozoa</taxon>
        <taxon>Arthropoda</taxon>
        <taxon>Hexapoda</taxon>
        <taxon>Insecta</taxon>
        <taxon>Pterygota</taxon>
        <taxon>Neoptera</taxon>
        <taxon>Endopterygota</taxon>
        <taxon>Diptera</taxon>
        <taxon>Brachycera</taxon>
        <taxon>Muscomorpha</taxon>
        <taxon>Ephydroidea</taxon>
        <taxon>Drosophilidae</taxon>
        <taxon>Drosophila</taxon>
    </lineage>
</organism>
<dbReference type="GO" id="GO:0006066">
    <property type="term" value="P:alcohol metabolic process"/>
    <property type="evidence" value="ECO:0007669"/>
    <property type="project" value="InterPro"/>
</dbReference>
<evidence type="ECO:0000256" key="2">
    <source>
        <dbReference type="ARBA" id="ARBA00011738"/>
    </source>
</evidence>
<feature type="compositionally biased region" description="Basic and acidic residues" evidence="10">
    <location>
        <begin position="89"/>
        <end position="104"/>
    </location>
</feature>
<name>A0A484BAC0_DRONA</name>
<dbReference type="Gene3D" id="3.40.50.720">
    <property type="entry name" value="NAD(P)-binding Rossmann-like Domain"/>
    <property type="match status" value="1"/>
</dbReference>
<keyword evidence="4" id="KW-0560">Oxidoreductase</keyword>
<dbReference type="InterPro" id="IPR002347">
    <property type="entry name" value="SDR_fam"/>
</dbReference>
<dbReference type="InterPro" id="IPR020904">
    <property type="entry name" value="Sc_DH/Rdtase_CS"/>
</dbReference>
<evidence type="ECO:0000256" key="1">
    <source>
        <dbReference type="ARBA" id="ARBA00006484"/>
    </source>
</evidence>
<dbReference type="PRINTS" id="PR00080">
    <property type="entry name" value="SDRFAMILY"/>
</dbReference>
<protein>
    <recommendedName>
        <fullName evidence="3 9">Alcohol dehydrogenase</fullName>
        <ecNumber evidence="3 9">1.1.1.1</ecNumber>
    </recommendedName>
</protein>